<protein>
    <submittedName>
        <fullName evidence="1">Uncharacterized protein</fullName>
    </submittedName>
</protein>
<dbReference type="AlphaFoldDB" id="A0A1E4TXR4"/>
<gene>
    <name evidence="1" type="ORF">PACTADRAFT_49843</name>
</gene>
<dbReference type="Proteomes" id="UP000094236">
    <property type="component" value="Unassembled WGS sequence"/>
</dbReference>
<reference evidence="2" key="1">
    <citation type="submission" date="2016-05" db="EMBL/GenBank/DDBJ databases">
        <title>Comparative genomics of biotechnologically important yeasts.</title>
        <authorList>
            <consortium name="DOE Joint Genome Institute"/>
            <person name="Riley R."/>
            <person name="Haridas S."/>
            <person name="Wolfe K.H."/>
            <person name="Lopes M.R."/>
            <person name="Hittinger C.T."/>
            <person name="Goker M."/>
            <person name="Salamov A."/>
            <person name="Wisecaver J."/>
            <person name="Long T.M."/>
            <person name="Aerts A.L."/>
            <person name="Barry K."/>
            <person name="Choi C."/>
            <person name="Clum A."/>
            <person name="Coughlan A.Y."/>
            <person name="Deshpande S."/>
            <person name="Douglass A.P."/>
            <person name="Hanson S.J."/>
            <person name="Klenk H.-P."/>
            <person name="Labutti K."/>
            <person name="Lapidus A."/>
            <person name="Lindquist E."/>
            <person name="Lipzen A."/>
            <person name="Meier-Kolthoff J.P."/>
            <person name="Ohm R.A."/>
            <person name="Otillar R.P."/>
            <person name="Pangilinan J."/>
            <person name="Peng Y."/>
            <person name="Rokas A."/>
            <person name="Rosa C.A."/>
            <person name="Scheuner C."/>
            <person name="Sibirny A.A."/>
            <person name="Slot J.C."/>
            <person name="Stielow J.B."/>
            <person name="Sun H."/>
            <person name="Kurtzman C.P."/>
            <person name="Blackwell M."/>
            <person name="Grigoriev I.V."/>
            <person name="Jeffries T.W."/>
        </authorList>
    </citation>
    <scope>NUCLEOTIDE SEQUENCE [LARGE SCALE GENOMIC DNA]</scope>
    <source>
        <strain evidence="2">NRRL Y-2460</strain>
    </source>
</reference>
<keyword evidence="2" id="KW-1185">Reference proteome</keyword>
<sequence>MIYKLQIKNYELRRFIEYENFKTPNKKISHSLLEHLIGEVLIPITINTRKEASTT</sequence>
<dbReference type="EMBL" id="KV454013">
    <property type="protein sequence ID" value="ODV96511.1"/>
    <property type="molecule type" value="Genomic_DNA"/>
</dbReference>
<name>A0A1E4TXR4_PACTA</name>
<evidence type="ECO:0000313" key="1">
    <source>
        <dbReference type="EMBL" id="ODV96511.1"/>
    </source>
</evidence>
<organism evidence="1 2">
    <name type="scientific">Pachysolen tannophilus NRRL Y-2460</name>
    <dbReference type="NCBI Taxonomy" id="669874"/>
    <lineage>
        <taxon>Eukaryota</taxon>
        <taxon>Fungi</taxon>
        <taxon>Dikarya</taxon>
        <taxon>Ascomycota</taxon>
        <taxon>Saccharomycotina</taxon>
        <taxon>Pichiomycetes</taxon>
        <taxon>Pachysolenaceae</taxon>
        <taxon>Pachysolen</taxon>
    </lineage>
</organism>
<proteinExistence type="predicted"/>
<evidence type="ECO:0000313" key="2">
    <source>
        <dbReference type="Proteomes" id="UP000094236"/>
    </source>
</evidence>
<accession>A0A1E4TXR4</accession>